<evidence type="ECO:0000313" key="6">
    <source>
        <dbReference type="Proteomes" id="UP000005713"/>
    </source>
</evidence>
<sequence length="284" mass="31113">MADVKVLSDTKCILGEGALWHPERETFFWFDILGHKLFEHDGTGQREWSFDRAVSAAGWVDGNRLLVASERDLFLFDIEAGTEEHLIDLEADNPDNRSNDGRADPQGGFWIGTMGYAQGKGAGSIYRYYRGELRLLFPDITVTNAICFAPDGRTACFADTPTRQVRRVALDADGWPVGESEVFIDMTDKPVVKPDGAVIDTEGRLWTAQWGSSQVSCYGADGGFIRSLPLPAIQVSCPSFGGPGRRRLFVTSASTGQPDDALAGQTFYADLDGVQGQAEHRVII</sequence>
<dbReference type="InterPro" id="IPR013658">
    <property type="entry name" value="SGL"/>
</dbReference>
<feature type="binding site" evidence="3">
    <location>
        <position position="97"/>
    </location>
    <ligand>
        <name>substrate</name>
    </ligand>
</feature>
<feature type="binding site" evidence="3">
    <location>
        <position position="195"/>
    </location>
    <ligand>
        <name>a divalent metal cation</name>
        <dbReference type="ChEBI" id="CHEBI:60240"/>
    </ligand>
</feature>
<evidence type="ECO:0000256" key="2">
    <source>
        <dbReference type="PIRSR" id="PIRSR605511-1"/>
    </source>
</evidence>
<feature type="binding site" evidence="3">
    <location>
        <position position="16"/>
    </location>
    <ligand>
        <name>a divalent metal cation</name>
        <dbReference type="ChEBI" id="CHEBI:60240"/>
    </ligand>
</feature>
<dbReference type="GO" id="GO:0005509">
    <property type="term" value="F:calcium ion binding"/>
    <property type="evidence" value="ECO:0007669"/>
    <property type="project" value="TreeGrafter"/>
</dbReference>
<dbReference type="SUPFAM" id="SSF63829">
    <property type="entry name" value="Calcium-dependent phosphotriesterase"/>
    <property type="match status" value="1"/>
</dbReference>
<keyword evidence="3" id="KW-0862">Zinc</keyword>
<comment type="cofactor">
    <cofactor evidence="3">
        <name>Zn(2+)</name>
        <dbReference type="ChEBI" id="CHEBI:29105"/>
    </cofactor>
    <text evidence="3">Binds 1 divalent metal cation per subunit.</text>
</comment>
<dbReference type="OrthoDB" id="2633250at2"/>
<dbReference type="Pfam" id="PF08450">
    <property type="entry name" value="SGL"/>
    <property type="match status" value="1"/>
</dbReference>
<evidence type="ECO:0000313" key="5">
    <source>
        <dbReference type="EMBL" id="EBA07147.1"/>
    </source>
</evidence>
<comment type="caution">
    <text evidence="5">The sequence shown here is derived from an EMBL/GenBank/DDBJ whole genome shotgun (WGS) entry which is preliminary data.</text>
</comment>
<name>A3K720_SAGS3</name>
<dbReference type="GO" id="GO:0004341">
    <property type="term" value="F:gluconolactonase activity"/>
    <property type="evidence" value="ECO:0007669"/>
    <property type="project" value="TreeGrafter"/>
</dbReference>
<dbReference type="PRINTS" id="PR01790">
    <property type="entry name" value="SMP30FAMILY"/>
</dbReference>
<dbReference type="EMBL" id="AAYA01000011">
    <property type="protein sequence ID" value="EBA07147.1"/>
    <property type="molecule type" value="Genomic_DNA"/>
</dbReference>
<organism evidence="5 6">
    <name type="scientific">Sagittula stellata (strain ATCC 700073 / DSM 11524 / E-37)</name>
    <dbReference type="NCBI Taxonomy" id="388399"/>
    <lineage>
        <taxon>Bacteria</taxon>
        <taxon>Pseudomonadati</taxon>
        <taxon>Pseudomonadota</taxon>
        <taxon>Alphaproteobacteria</taxon>
        <taxon>Rhodobacterales</taxon>
        <taxon>Roseobacteraceae</taxon>
        <taxon>Sagittula</taxon>
    </lineage>
</organism>
<dbReference type="PANTHER" id="PTHR10907:SF47">
    <property type="entry name" value="REGUCALCIN"/>
    <property type="match status" value="1"/>
</dbReference>
<feature type="domain" description="SMP-30/Gluconolactonase/LRE-like region" evidence="4">
    <location>
        <begin position="14"/>
        <end position="254"/>
    </location>
</feature>
<reference evidence="5 6" key="1">
    <citation type="submission" date="2006-06" db="EMBL/GenBank/DDBJ databases">
        <authorList>
            <person name="Moran M.A."/>
            <person name="Ferriera S."/>
            <person name="Johnson J."/>
            <person name="Kravitz S."/>
            <person name="Beeson K."/>
            <person name="Sutton G."/>
            <person name="Rogers Y.-H."/>
            <person name="Friedman R."/>
            <person name="Frazier M."/>
            <person name="Venter J.C."/>
        </authorList>
    </citation>
    <scope>NUCLEOTIDE SEQUENCE [LARGE SCALE GENOMIC DNA]</scope>
    <source>
        <strain evidence="5 6">E-37</strain>
    </source>
</reference>
<evidence type="ECO:0000256" key="1">
    <source>
        <dbReference type="ARBA" id="ARBA00008853"/>
    </source>
</evidence>
<comment type="similarity">
    <text evidence="1">Belongs to the SMP-30/CGR1 family.</text>
</comment>
<dbReference type="Gene3D" id="2.120.10.30">
    <property type="entry name" value="TolB, C-terminal domain"/>
    <property type="match status" value="1"/>
</dbReference>
<evidence type="ECO:0000256" key="3">
    <source>
        <dbReference type="PIRSR" id="PIRSR605511-2"/>
    </source>
</evidence>
<gene>
    <name evidence="5" type="ORF">SSE37_13156</name>
</gene>
<dbReference type="Proteomes" id="UP000005713">
    <property type="component" value="Unassembled WGS sequence"/>
</dbReference>
<dbReference type="InterPro" id="IPR011042">
    <property type="entry name" value="6-blade_b-propeller_TolB-like"/>
</dbReference>
<evidence type="ECO:0000259" key="4">
    <source>
        <dbReference type="Pfam" id="PF08450"/>
    </source>
</evidence>
<dbReference type="eggNOG" id="COG3386">
    <property type="taxonomic scope" value="Bacteria"/>
</dbReference>
<proteinExistence type="inferred from homology"/>
<feature type="binding site" evidence="3">
    <location>
        <position position="99"/>
    </location>
    <ligand>
        <name>substrate</name>
    </ligand>
</feature>
<dbReference type="GO" id="GO:0019853">
    <property type="term" value="P:L-ascorbic acid biosynthetic process"/>
    <property type="evidence" value="ECO:0007669"/>
    <property type="project" value="TreeGrafter"/>
</dbReference>
<dbReference type="InterPro" id="IPR005511">
    <property type="entry name" value="SMP-30"/>
</dbReference>
<keyword evidence="6" id="KW-1185">Reference proteome</keyword>
<keyword evidence="3" id="KW-0479">Metal-binding</keyword>
<feature type="active site" description="Proton donor/acceptor" evidence="2">
    <location>
        <position position="195"/>
    </location>
</feature>
<dbReference type="RefSeq" id="WP_005861348.1">
    <property type="nucleotide sequence ID" value="NZ_AAYA01000011.1"/>
</dbReference>
<protein>
    <submittedName>
        <fullName evidence="5">Senescence marker protein-30 (SMP-30)</fullName>
    </submittedName>
</protein>
<accession>A3K720</accession>
<dbReference type="AlphaFoldDB" id="A3K720"/>
<dbReference type="PANTHER" id="PTHR10907">
    <property type="entry name" value="REGUCALCIN"/>
    <property type="match status" value="1"/>
</dbReference>
<feature type="binding site" evidence="3">
    <location>
        <position position="144"/>
    </location>
    <ligand>
        <name>a divalent metal cation</name>
        <dbReference type="ChEBI" id="CHEBI:60240"/>
    </ligand>
</feature>